<dbReference type="PANTHER" id="PTHR10889:SF1">
    <property type="entry name" value="DEOXYRIBOSE-PHOSPHATE ALDOLASE"/>
    <property type="match status" value="1"/>
</dbReference>
<dbReference type="GO" id="GO:0004139">
    <property type="term" value="F:deoxyribose-phosphate aldolase activity"/>
    <property type="evidence" value="ECO:0007669"/>
    <property type="project" value="UniProtKB-UniRule"/>
</dbReference>
<dbReference type="FunFam" id="3.20.20.70:FF:000044">
    <property type="entry name" value="Deoxyribose-phosphate aldolase"/>
    <property type="match status" value="1"/>
</dbReference>
<feature type="active site" description="Proton donor/acceptor" evidence="7">
    <location>
        <position position="184"/>
    </location>
</feature>
<dbReference type="GO" id="GO:0016052">
    <property type="term" value="P:carbohydrate catabolic process"/>
    <property type="evidence" value="ECO:0007669"/>
    <property type="project" value="TreeGrafter"/>
</dbReference>
<dbReference type="STRING" id="84698.SAMN04488528_100244"/>
<dbReference type="CDD" id="cd00959">
    <property type="entry name" value="DeoC"/>
    <property type="match status" value="1"/>
</dbReference>
<keyword evidence="9" id="KW-1185">Reference proteome</keyword>
<reference evidence="8 9" key="1">
    <citation type="submission" date="2016-10" db="EMBL/GenBank/DDBJ databases">
        <authorList>
            <person name="de Groot N.N."/>
        </authorList>
    </citation>
    <scope>NUCLEOTIDE SEQUENCE [LARGE SCALE GENOMIC DNA]</scope>
    <source>
        <strain evidence="8 9">DSM 12271</strain>
    </source>
</reference>
<dbReference type="GO" id="GO:0006018">
    <property type="term" value="P:2-deoxyribose 1-phosphate catabolic process"/>
    <property type="evidence" value="ECO:0007669"/>
    <property type="project" value="UniProtKB-UniRule"/>
</dbReference>
<dbReference type="InterPro" id="IPR011343">
    <property type="entry name" value="DeoC"/>
</dbReference>
<comment type="pathway">
    <text evidence="7">Carbohydrate degradation; 2-deoxy-D-ribose 1-phosphate degradation; D-glyceraldehyde 3-phosphate and acetaldehyde from 2-deoxy-alpha-D-ribose 1-phosphate: step 2/2.</text>
</comment>
<dbReference type="InterPro" id="IPR013785">
    <property type="entry name" value="Aldolase_TIM"/>
</dbReference>
<dbReference type="GO" id="GO:0009264">
    <property type="term" value="P:deoxyribonucleotide catabolic process"/>
    <property type="evidence" value="ECO:0007669"/>
    <property type="project" value="UniProtKB-UniRule"/>
</dbReference>
<evidence type="ECO:0000256" key="3">
    <source>
        <dbReference type="ARBA" id="ARBA00023239"/>
    </source>
</evidence>
<evidence type="ECO:0000313" key="9">
    <source>
        <dbReference type="Proteomes" id="UP000198619"/>
    </source>
</evidence>
<proteinExistence type="inferred from homology"/>
<feature type="active site" description="Schiff-base intermediate with acetaldehyde" evidence="7">
    <location>
        <position position="155"/>
    </location>
</feature>
<dbReference type="SUPFAM" id="SSF51569">
    <property type="entry name" value="Aldolase"/>
    <property type="match status" value="1"/>
</dbReference>
<dbReference type="NCBIfam" id="TIGR00126">
    <property type="entry name" value="deoC"/>
    <property type="match status" value="1"/>
</dbReference>
<comment type="catalytic activity">
    <reaction evidence="5 7">
        <text>2-deoxy-D-ribose 5-phosphate = D-glyceraldehyde 3-phosphate + acetaldehyde</text>
        <dbReference type="Rhea" id="RHEA:12821"/>
        <dbReference type="ChEBI" id="CHEBI:15343"/>
        <dbReference type="ChEBI" id="CHEBI:59776"/>
        <dbReference type="ChEBI" id="CHEBI:62877"/>
        <dbReference type="EC" id="4.1.2.4"/>
    </reaction>
</comment>
<evidence type="ECO:0000256" key="7">
    <source>
        <dbReference type="HAMAP-Rule" id="MF_00114"/>
    </source>
</evidence>
<protein>
    <recommendedName>
        <fullName evidence="7">Deoxyribose-phosphate aldolase</fullName>
        <shortName evidence="7">DERA</shortName>
        <ecNumber evidence="7">4.1.2.4</ecNumber>
    </recommendedName>
    <alternativeName>
        <fullName evidence="7">2-deoxy-D-ribose 5-phosphate aldolase</fullName>
    </alternativeName>
    <alternativeName>
        <fullName evidence="7">Phosphodeoxyriboaldolase</fullName>
        <shortName evidence="7">Deoxyriboaldolase</shortName>
    </alternativeName>
</protein>
<dbReference type="RefSeq" id="WP_090038110.1">
    <property type="nucleotide sequence ID" value="NZ_FOKI01000002.1"/>
</dbReference>
<gene>
    <name evidence="7" type="primary">deoC</name>
    <name evidence="8" type="ORF">SAMN04488528_100244</name>
</gene>
<evidence type="ECO:0000256" key="5">
    <source>
        <dbReference type="ARBA" id="ARBA00048791"/>
    </source>
</evidence>
<comment type="function">
    <text evidence="6 7">Catalyzes a reversible aldol reaction between acetaldehyde and D-glyceraldehyde 3-phosphate to generate 2-deoxy-D-ribose 5-phosphate.</text>
</comment>
<dbReference type="Proteomes" id="UP000198619">
    <property type="component" value="Unassembled WGS sequence"/>
</dbReference>
<dbReference type="GO" id="GO:0005737">
    <property type="term" value="C:cytoplasm"/>
    <property type="evidence" value="ECO:0007669"/>
    <property type="project" value="UniProtKB-SubCell"/>
</dbReference>
<keyword evidence="3 7" id="KW-0456">Lyase</keyword>
<dbReference type="PIRSF" id="PIRSF001357">
    <property type="entry name" value="DeoC"/>
    <property type="match status" value="1"/>
</dbReference>
<keyword evidence="2 7" id="KW-0963">Cytoplasm</keyword>
<comment type="similarity">
    <text evidence="1 7">Belongs to the DeoC/FbaB aldolase family. DeoC type 1 subfamily.</text>
</comment>
<dbReference type="InterPro" id="IPR028581">
    <property type="entry name" value="DeoC_typeI"/>
</dbReference>
<evidence type="ECO:0000256" key="6">
    <source>
        <dbReference type="ARBA" id="ARBA00056337"/>
    </source>
</evidence>
<keyword evidence="4 7" id="KW-0704">Schiff base</keyword>
<dbReference type="Gene3D" id="3.20.20.70">
    <property type="entry name" value="Aldolase class I"/>
    <property type="match status" value="1"/>
</dbReference>
<dbReference type="SMART" id="SM01133">
    <property type="entry name" value="DeoC"/>
    <property type="match status" value="1"/>
</dbReference>
<feature type="active site" description="Proton donor/acceptor" evidence="7">
    <location>
        <position position="92"/>
    </location>
</feature>
<dbReference type="EC" id="4.1.2.4" evidence="7"/>
<dbReference type="UniPathway" id="UPA00002">
    <property type="reaction ID" value="UER00468"/>
</dbReference>
<dbReference type="Pfam" id="PF01791">
    <property type="entry name" value="DeoC"/>
    <property type="match status" value="1"/>
</dbReference>
<dbReference type="AlphaFoldDB" id="A0A1I0VGN6"/>
<evidence type="ECO:0000256" key="2">
    <source>
        <dbReference type="ARBA" id="ARBA00022490"/>
    </source>
</evidence>
<evidence type="ECO:0000256" key="1">
    <source>
        <dbReference type="ARBA" id="ARBA00010936"/>
    </source>
</evidence>
<dbReference type="HAMAP" id="MF_00114">
    <property type="entry name" value="DeoC_type1"/>
    <property type="match status" value="1"/>
</dbReference>
<dbReference type="EMBL" id="FOKI01000002">
    <property type="protein sequence ID" value="SFA75183.1"/>
    <property type="molecule type" value="Genomic_DNA"/>
</dbReference>
<dbReference type="PANTHER" id="PTHR10889">
    <property type="entry name" value="DEOXYRIBOSE-PHOSPHATE ALDOLASE"/>
    <property type="match status" value="1"/>
</dbReference>
<evidence type="ECO:0000256" key="4">
    <source>
        <dbReference type="ARBA" id="ARBA00023270"/>
    </source>
</evidence>
<dbReference type="OrthoDB" id="9778711at2"/>
<organism evidence="8 9">
    <name type="scientific">Clostridium frigidicarnis</name>
    <dbReference type="NCBI Taxonomy" id="84698"/>
    <lineage>
        <taxon>Bacteria</taxon>
        <taxon>Bacillati</taxon>
        <taxon>Bacillota</taxon>
        <taxon>Clostridia</taxon>
        <taxon>Eubacteriales</taxon>
        <taxon>Clostridiaceae</taxon>
        <taxon>Clostridium</taxon>
    </lineage>
</organism>
<dbReference type="InterPro" id="IPR002915">
    <property type="entry name" value="DeoC/FbaB/LacD_aldolase"/>
</dbReference>
<sequence length="224" mass="23804">MEKRDIAKIIDHTILKPEASVKAVEKICKEALEHKFASVCINPCHVALCSKLLKDSSVKVCTVIGFPLGATTKEVKVFETKNAIDNGAEEVDMVINIGALKDKNYDYVKEDIKAVVEAARGKALSKVIIETCLLTDDEKIIACKLSKEAGADFVKTSTGFSTGGATKDDVKIMRDTVGLDMGVKASGGVRSTEDALNVIEAGASRIGASASISICEGTKSNSTY</sequence>
<accession>A0A1I0VGN6</accession>
<comment type="subcellular location">
    <subcellularLocation>
        <location evidence="7">Cytoplasm</location>
    </subcellularLocation>
</comment>
<evidence type="ECO:0000313" key="8">
    <source>
        <dbReference type="EMBL" id="SFA75183.1"/>
    </source>
</evidence>
<name>A0A1I0VGN6_9CLOT</name>